<dbReference type="STRING" id="1123237.Salmuc_05501"/>
<evidence type="ECO:0000313" key="3">
    <source>
        <dbReference type="Proteomes" id="UP000015347"/>
    </source>
</evidence>
<dbReference type="EMBL" id="APVH01000035">
    <property type="protein sequence ID" value="EPX79561.1"/>
    <property type="molecule type" value="Genomic_DNA"/>
</dbReference>
<protein>
    <submittedName>
        <fullName evidence="2">Uncharacterized protein</fullName>
    </submittedName>
</protein>
<gene>
    <name evidence="2" type="ORF">Salmuc_05501</name>
</gene>
<feature type="compositionally biased region" description="Basic residues" evidence="1">
    <location>
        <begin position="42"/>
        <end position="51"/>
    </location>
</feature>
<reference evidence="3" key="1">
    <citation type="journal article" date="2014" name="Stand. Genomic Sci.">
        <title>Genome sequence of the exopolysaccharide-producing Salipiger mucosus type strain (DSM 16094(T)), a moderately halophilic member of the Roseobacter clade.</title>
        <authorList>
            <person name="Riedel T."/>
            <person name="Spring S."/>
            <person name="Fiebig A."/>
            <person name="Petersen J."/>
            <person name="Kyrpides N.C."/>
            <person name="Goker M."/>
            <person name="Klenk H.P."/>
        </authorList>
    </citation>
    <scope>NUCLEOTIDE SEQUENCE [LARGE SCALE GENOMIC DNA]</scope>
    <source>
        <strain evidence="3">DSM 16094</strain>
    </source>
</reference>
<comment type="caution">
    <text evidence="2">The sequence shown here is derived from an EMBL/GenBank/DDBJ whole genome shotgun (WGS) entry which is preliminary data.</text>
</comment>
<evidence type="ECO:0000313" key="2">
    <source>
        <dbReference type="EMBL" id="EPX79561.1"/>
    </source>
</evidence>
<accession>S9QDR4</accession>
<organism evidence="2 3">
    <name type="scientific">Salipiger mucosus DSM 16094</name>
    <dbReference type="NCBI Taxonomy" id="1123237"/>
    <lineage>
        <taxon>Bacteria</taxon>
        <taxon>Pseudomonadati</taxon>
        <taxon>Pseudomonadota</taxon>
        <taxon>Alphaproteobacteria</taxon>
        <taxon>Rhodobacterales</taxon>
        <taxon>Roseobacteraceae</taxon>
        <taxon>Salipiger</taxon>
    </lineage>
</organism>
<keyword evidence="3" id="KW-1185">Reference proteome</keyword>
<name>S9QDR4_9RHOB</name>
<evidence type="ECO:0000256" key="1">
    <source>
        <dbReference type="SAM" id="MobiDB-lite"/>
    </source>
</evidence>
<dbReference type="Proteomes" id="UP000015347">
    <property type="component" value="Unassembled WGS sequence"/>
</dbReference>
<proteinExistence type="predicted"/>
<dbReference type="HOGENOM" id="CLU_2994097_0_0_5"/>
<dbReference type="AlphaFoldDB" id="S9QDR4"/>
<sequence length="57" mass="6436">MHRDLRGRNALTEGDPGHTPWDRKSRHTSGVGVPLECAGRAVKPRGRRHLRRGDAER</sequence>
<feature type="region of interest" description="Disordered" evidence="1">
    <location>
        <begin position="1"/>
        <end position="57"/>
    </location>
</feature>